<evidence type="ECO:0000256" key="2">
    <source>
        <dbReference type="SAM" id="MobiDB-lite"/>
    </source>
</evidence>
<evidence type="ECO:0000256" key="3">
    <source>
        <dbReference type="SAM" id="SignalP"/>
    </source>
</evidence>
<evidence type="ECO:0000259" key="4">
    <source>
        <dbReference type="Pfam" id="PF11611"/>
    </source>
</evidence>
<evidence type="ECO:0000313" key="7">
    <source>
        <dbReference type="Proteomes" id="UP000242243"/>
    </source>
</evidence>
<gene>
    <name evidence="5" type="primary">yonS</name>
    <name evidence="5" type="ORF">HHA03_15870</name>
    <name evidence="6" type="ORF">SAMN05421839_1052</name>
</gene>
<evidence type="ECO:0000313" key="6">
    <source>
        <dbReference type="EMBL" id="SFP06651.1"/>
    </source>
</evidence>
<feature type="domain" description="DUF4352" evidence="4">
    <location>
        <begin position="113"/>
        <end position="180"/>
    </location>
</feature>
<dbReference type="InterPro" id="IPR029050">
    <property type="entry name" value="Immunoprotect_excell_Ig-like"/>
</dbReference>
<accession>A0A1I5MCC3</accession>
<organism evidence="6 7">
    <name type="scientific">Halolactibacillus halophilus</name>
    <dbReference type="NCBI Taxonomy" id="306540"/>
    <lineage>
        <taxon>Bacteria</taxon>
        <taxon>Bacillati</taxon>
        <taxon>Bacillota</taxon>
        <taxon>Bacilli</taxon>
        <taxon>Bacillales</taxon>
        <taxon>Bacillaceae</taxon>
        <taxon>Halolactibacillus</taxon>
    </lineage>
</organism>
<evidence type="ECO:0000313" key="8">
    <source>
        <dbReference type="Proteomes" id="UP000321547"/>
    </source>
</evidence>
<dbReference type="PROSITE" id="PS51257">
    <property type="entry name" value="PROKAR_LIPOPROTEIN"/>
    <property type="match status" value="1"/>
</dbReference>
<dbReference type="EMBL" id="FOXC01000005">
    <property type="protein sequence ID" value="SFP06651.1"/>
    <property type="molecule type" value="Genomic_DNA"/>
</dbReference>
<feature type="signal peptide" evidence="3">
    <location>
        <begin position="1"/>
        <end position="20"/>
    </location>
</feature>
<feature type="compositionally biased region" description="Acidic residues" evidence="2">
    <location>
        <begin position="38"/>
        <end position="63"/>
    </location>
</feature>
<keyword evidence="1 3" id="KW-0732">Signal</keyword>
<feature type="region of interest" description="Disordered" evidence="2">
    <location>
        <begin position="22"/>
        <end position="68"/>
    </location>
</feature>
<protein>
    <submittedName>
        <fullName evidence="5">SPBc2 prophage-derived uncharacterized lipoprotein YonS</fullName>
    </submittedName>
</protein>
<dbReference type="EMBL" id="BJWI01000023">
    <property type="protein sequence ID" value="GEM02055.1"/>
    <property type="molecule type" value="Genomic_DNA"/>
</dbReference>
<dbReference type="AlphaFoldDB" id="A0A1I5MCC3"/>
<reference evidence="6 7" key="1">
    <citation type="submission" date="2016-10" db="EMBL/GenBank/DDBJ databases">
        <authorList>
            <person name="de Groot N.N."/>
        </authorList>
    </citation>
    <scope>NUCLEOTIDE SEQUENCE [LARGE SCALE GENOMIC DNA]</scope>
    <source>
        <strain evidence="6 7">DSM 17073</strain>
    </source>
</reference>
<dbReference type="Gene3D" id="2.60.40.1240">
    <property type="match status" value="1"/>
</dbReference>
<keyword evidence="8" id="KW-1185">Reference proteome</keyword>
<proteinExistence type="predicted"/>
<dbReference type="Pfam" id="PF11611">
    <property type="entry name" value="DUF4352"/>
    <property type="match status" value="1"/>
</dbReference>
<dbReference type="InterPro" id="IPR029051">
    <property type="entry name" value="DUF4352"/>
</dbReference>
<dbReference type="RefSeq" id="WP_089830254.1">
    <property type="nucleotide sequence ID" value="NZ_BJWI01000023.1"/>
</dbReference>
<dbReference type="OrthoDB" id="2352785at2"/>
<keyword evidence="5" id="KW-0449">Lipoprotein</keyword>
<feature type="chain" id="PRO_5038489797" evidence="3">
    <location>
        <begin position="21"/>
        <end position="211"/>
    </location>
</feature>
<sequence>MKKIITAVLFSTLLLLIGCSEDNSTTDVEPNDQKNEANNEEVTESESDKNDEEYETQEGEVSENEGGTFTLHSRQDQIDTINTGPIVMEIEQLNTASGELSGDLADFLESDHIEYIQMDLVVENTSDEDITFYSSQAEIATSTGEQLESDMWMSDHIEGDLMSGTKHSGSLFFILENSKAEDVESIRIKWSAPYNEDWEDVGEAVDIEISL</sequence>
<dbReference type="Proteomes" id="UP000321547">
    <property type="component" value="Unassembled WGS sequence"/>
</dbReference>
<evidence type="ECO:0000313" key="5">
    <source>
        <dbReference type="EMBL" id="GEM02055.1"/>
    </source>
</evidence>
<name>A0A1I5MCC3_9BACI</name>
<dbReference type="Proteomes" id="UP000242243">
    <property type="component" value="Unassembled WGS sequence"/>
</dbReference>
<evidence type="ECO:0000256" key="1">
    <source>
        <dbReference type="ARBA" id="ARBA00022729"/>
    </source>
</evidence>
<dbReference type="STRING" id="306540.SAMN05421839_1052"/>
<reference evidence="5 8" key="2">
    <citation type="submission" date="2019-07" db="EMBL/GenBank/DDBJ databases">
        <title>Whole genome shotgun sequence of Halolactibacillus halophilus NBRC 100868.</title>
        <authorList>
            <person name="Hosoyama A."/>
            <person name="Uohara A."/>
            <person name="Ohji S."/>
            <person name="Ichikawa N."/>
        </authorList>
    </citation>
    <scope>NUCLEOTIDE SEQUENCE [LARGE SCALE GENOMIC DNA]</scope>
    <source>
        <strain evidence="5 8">NBRC 100868</strain>
    </source>
</reference>